<dbReference type="SUPFAM" id="SSF50630">
    <property type="entry name" value="Acid proteases"/>
    <property type="match status" value="1"/>
</dbReference>
<keyword evidence="3" id="KW-1185">Reference proteome</keyword>
<feature type="region of interest" description="Disordered" evidence="1">
    <location>
        <begin position="1"/>
        <end position="63"/>
    </location>
</feature>
<name>A0A9W6U183_9STRA</name>
<organism evidence="2 3">
    <name type="scientific">Phytophthora fragariaefolia</name>
    <dbReference type="NCBI Taxonomy" id="1490495"/>
    <lineage>
        <taxon>Eukaryota</taxon>
        <taxon>Sar</taxon>
        <taxon>Stramenopiles</taxon>
        <taxon>Oomycota</taxon>
        <taxon>Peronosporomycetes</taxon>
        <taxon>Peronosporales</taxon>
        <taxon>Peronosporaceae</taxon>
        <taxon>Phytophthora</taxon>
    </lineage>
</organism>
<accession>A0A9W6U183</accession>
<dbReference type="CDD" id="cd00303">
    <property type="entry name" value="retropepsin_like"/>
    <property type="match status" value="1"/>
</dbReference>
<gene>
    <name evidence="2" type="ORF">Pfra01_000392200</name>
</gene>
<dbReference type="InterPro" id="IPR021109">
    <property type="entry name" value="Peptidase_aspartic_dom_sf"/>
</dbReference>
<feature type="region of interest" description="Disordered" evidence="1">
    <location>
        <begin position="312"/>
        <end position="332"/>
    </location>
</feature>
<dbReference type="EMBL" id="BSXT01000306">
    <property type="protein sequence ID" value="GMF23986.1"/>
    <property type="molecule type" value="Genomic_DNA"/>
</dbReference>
<proteinExistence type="predicted"/>
<evidence type="ECO:0000256" key="1">
    <source>
        <dbReference type="SAM" id="MobiDB-lite"/>
    </source>
</evidence>
<dbReference type="Pfam" id="PF13650">
    <property type="entry name" value="Asp_protease_2"/>
    <property type="match status" value="1"/>
</dbReference>
<reference evidence="2" key="1">
    <citation type="submission" date="2023-04" db="EMBL/GenBank/DDBJ databases">
        <title>Phytophthora fragariaefolia NBRC 109709.</title>
        <authorList>
            <person name="Ichikawa N."/>
            <person name="Sato H."/>
            <person name="Tonouchi N."/>
        </authorList>
    </citation>
    <scope>NUCLEOTIDE SEQUENCE</scope>
    <source>
        <strain evidence="2">NBRC 109709</strain>
    </source>
</reference>
<evidence type="ECO:0000313" key="3">
    <source>
        <dbReference type="Proteomes" id="UP001165121"/>
    </source>
</evidence>
<dbReference type="AlphaFoldDB" id="A0A9W6U183"/>
<dbReference type="Gene3D" id="2.40.70.10">
    <property type="entry name" value="Acid Proteases"/>
    <property type="match status" value="1"/>
</dbReference>
<protein>
    <submittedName>
        <fullName evidence="2">Unnamed protein product</fullName>
    </submittedName>
</protein>
<dbReference type="OrthoDB" id="143092at2759"/>
<dbReference type="Proteomes" id="UP001165121">
    <property type="component" value="Unassembled WGS sequence"/>
</dbReference>
<comment type="caution">
    <text evidence="2">The sequence shown here is derived from an EMBL/GenBank/DDBJ whole genome shotgun (WGS) entry which is preliminary data.</text>
</comment>
<evidence type="ECO:0000313" key="2">
    <source>
        <dbReference type="EMBL" id="GMF23986.1"/>
    </source>
</evidence>
<sequence>MGRGMHRKPANDIQFGLYNPLGTNPSPQGRPTPRVTTHVAYRADAPREPRGSSSGDLQWDDADEEDEYGYQYEDDDRNDPQCMSVTHRPTISMGAVYTSHVAPDDEGLSYRLRPGQRRGWWEANAWDDVAGSAVLVHGSIFHHPTLLMLDSGASTSIRSLDLAHRIKLKLNSWGELILNGIDGVKTRVSDQCEVMETLGHHLVYTFDVCVGNIGQSIDCLLGMIFMVAAGLGLCSNEVEVVLPDEEIILLVGGPKHDRMEATFDVATYDGLWNVNTSSTRTVTERRLAAEARELGRHEPLAVERPTYRTPTAILRRPSTPGPASPQDPRESLGIPGAFTLTPDPQVRTAEGTRASLTGSAPAALAAYFDAKVAPETADPPAVSRGASTPSARAVQELERVFGDPSLLPVTSPLTTRYAMLATTGRNQEGEPAVYYLQGSELILLDQLKNQLAYLPDLSDLTDEANIDDEVVGDPDITTPRGRKLSSYHPLQTPSNFPWGRHALPPPARGVSVTSMPGMLSLWPSGLGEFLGNYAPMFTSCSNGSWRLDLWSTLPRPGPRL</sequence>